<dbReference type="Pfam" id="PF01485">
    <property type="entry name" value="IBR"/>
    <property type="match status" value="2"/>
</dbReference>
<keyword evidence="7" id="KW-0479">Metal-binding</keyword>
<dbReference type="InterPro" id="IPR001841">
    <property type="entry name" value="Znf_RING"/>
</dbReference>
<keyword evidence="6" id="KW-0812">Transmembrane</keyword>
<dbReference type="InterPro" id="IPR051628">
    <property type="entry name" value="LUBAC_E3_Ligases"/>
</dbReference>
<evidence type="ECO:0000313" key="18">
    <source>
        <dbReference type="Proteomes" id="UP000001396"/>
    </source>
</evidence>
<evidence type="ECO:0000256" key="12">
    <source>
        <dbReference type="ARBA" id="ARBA00022989"/>
    </source>
</evidence>
<proteinExistence type="predicted"/>
<dbReference type="GeneID" id="31361698"/>
<dbReference type="EMBL" id="ADBJ01000028">
    <property type="protein sequence ID" value="EFA80632.1"/>
    <property type="molecule type" value="Genomic_DNA"/>
</dbReference>
<dbReference type="GO" id="GO:0061630">
    <property type="term" value="F:ubiquitin protein ligase activity"/>
    <property type="evidence" value="ECO:0007669"/>
    <property type="project" value="UniProtKB-EC"/>
</dbReference>
<evidence type="ECO:0000256" key="5">
    <source>
        <dbReference type="ARBA" id="ARBA00022679"/>
    </source>
</evidence>
<dbReference type="GO" id="GO:0005737">
    <property type="term" value="C:cytoplasm"/>
    <property type="evidence" value="ECO:0007669"/>
    <property type="project" value="UniProtKB-ARBA"/>
</dbReference>
<keyword evidence="8" id="KW-0677">Repeat</keyword>
<dbReference type="SUPFAM" id="SSF57850">
    <property type="entry name" value="RING/U-box"/>
    <property type="match status" value="3"/>
</dbReference>
<gene>
    <name evidence="17" type="ORF">PPL_06215</name>
</gene>
<dbReference type="Proteomes" id="UP000001396">
    <property type="component" value="Unassembled WGS sequence"/>
</dbReference>
<evidence type="ECO:0000259" key="15">
    <source>
        <dbReference type="PROSITE" id="PS50089"/>
    </source>
</evidence>
<evidence type="ECO:0000256" key="11">
    <source>
        <dbReference type="ARBA" id="ARBA00022833"/>
    </source>
</evidence>
<organism evidence="17 18">
    <name type="scientific">Heterostelium pallidum (strain ATCC 26659 / Pp 5 / PN500)</name>
    <name type="common">Cellular slime mold</name>
    <name type="synonym">Polysphondylium pallidum</name>
    <dbReference type="NCBI Taxonomy" id="670386"/>
    <lineage>
        <taxon>Eukaryota</taxon>
        <taxon>Amoebozoa</taxon>
        <taxon>Evosea</taxon>
        <taxon>Eumycetozoa</taxon>
        <taxon>Dictyostelia</taxon>
        <taxon>Acytosteliales</taxon>
        <taxon>Acytosteliaceae</taxon>
        <taxon>Heterostelium</taxon>
    </lineage>
</organism>
<dbReference type="InterPro" id="IPR017907">
    <property type="entry name" value="Znf_RING_CS"/>
</dbReference>
<dbReference type="Gene3D" id="1.20.120.1750">
    <property type="match status" value="1"/>
</dbReference>
<comment type="catalytic activity">
    <reaction evidence="1">
        <text>[E2 ubiquitin-conjugating enzyme]-S-ubiquitinyl-L-cysteine + [acceptor protein]-L-lysine = [E2 ubiquitin-conjugating enzyme]-L-cysteine + [acceptor protein]-N(6)-ubiquitinyl-L-lysine.</text>
        <dbReference type="EC" id="2.3.2.31"/>
    </reaction>
</comment>
<keyword evidence="12" id="KW-1133">Transmembrane helix</keyword>
<dbReference type="FunFam" id="3.30.40.10:FF:000051">
    <property type="entry name" value="RBR-type E3 ubiquitin transferase"/>
    <property type="match status" value="1"/>
</dbReference>
<dbReference type="AlphaFoldDB" id="D3BCJ0"/>
<evidence type="ECO:0000256" key="6">
    <source>
        <dbReference type="ARBA" id="ARBA00022692"/>
    </source>
</evidence>
<evidence type="ECO:0000256" key="8">
    <source>
        <dbReference type="ARBA" id="ARBA00022737"/>
    </source>
</evidence>
<evidence type="ECO:0000256" key="3">
    <source>
        <dbReference type="ARBA" id="ARBA00004906"/>
    </source>
</evidence>
<dbReference type="GO" id="GO:0031090">
    <property type="term" value="C:organelle membrane"/>
    <property type="evidence" value="ECO:0007669"/>
    <property type="project" value="UniProtKB-ARBA"/>
</dbReference>
<dbReference type="GO" id="GO:0043161">
    <property type="term" value="P:proteasome-mediated ubiquitin-dependent protein catabolic process"/>
    <property type="evidence" value="ECO:0007669"/>
    <property type="project" value="TreeGrafter"/>
</dbReference>
<protein>
    <recommendedName>
        <fullName evidence="4">RBR-type E3 ubiquitin transferase</fullName>
        <ecNumber evidence="4">2.3.2.31</ecNumber>
    </recommendedName>
</protein>
<name>D3BCJ0_HETP5</name>
<dbReference type="PANTHER" id="PTHR22770">
    <property type="entry name" value="UBIQUITIN CONJUGATING ENZYME 7 INTERACTING PROTEIN-RELATED"/>
    <property type="match status" value="1"/>
</dbReference>
<keyword evidence="18" id="KW-1185">Reference proteome</keyword>
<comment type="caution">
    <text evidence="17">The sequence shown here is derived from an EMBL/GenBank/DDBJ whole genome shotgun (WGS) entry which is preliminary data.</text>
</comment>
<dbReference type="GO" id="GO:0097039">
    <property type="term" value="P:protein linear polyubiquitination"/>
    <property type="evidence" value="ECO:0007669"/>
    <property type="project" value="TreeGrafter"/>
</dbReference>
<comment type="pathway">
    <text evidence="3">Protein modification; protein ubiquitination.</text>
</comment>
<dbReference type="GO" id="GO:0043130">
    <property type="term" value="F:ubiquitin binding"/>
    <property type="evidence" value="ECO:0007669"/>
    <property type="project" value="TreeGrafter"/>
</dbReference>
<evidence type="ECO:0000256" key="9">
    <source>
        <dbReference type="ARBA" id="ARBA00022771"/>
    </source>
</evidence>
<evidence type="ECO:0000256" key="13">
    <source>
        <dbReference type="ARBA" id="ARBA00023136"/>
    </source>
</evidence>
<feature type="domain" description="RING-type" evidence="15">
    <location>
        <begin position="5"/>
        <end position="53"/>
    </location>
</feature>
<dbReference type="GO" id="GO:0071797">
    <property type="term" value="C:LUBAC complex"/>
    <property type="evidence" value="ECO:0007669"/>
    <property type="project" value="TreeGrafter"/>
</dbReference>
<dbReference type="PROSITE" id="PS50089">
    <property type="entry name" value="ZF_RING_2"/>
    <property type="match status" value="1"/>
</dbReference>
<evidence type="ECO:0000256" key="7">
    <source>
        <dbReference type="ARBA" id="ARBA00022723"/>
    </source>
</evidence>
<dbReference type="InParanoid" id="D3BCJ0"/>
<reference evidence="17 18" key="1">
    <citation type="journal article" date="2011" name="Genome Res.">
        <title>Phylogeny-wide analysis of social amoeba genomes highlights ancient origins for complex intercellular communication.</title>
        <authorList>
            <person name="Heidel A.J."/>
            <person name="Lawal H.M."/>
            <person name="Felder M."/>
            <person name="Schilde C."/>
            <person name="Helps N.R."/>
            <person name="Tunggal B."/>
            <person name="Rivero F."/>
            <person name="John U."/>
            <person name="Schleicher M."/>
            <person name="Eichinger L."/>
            <person name="Platzer M."/>
            <person name="Noegel A.A."/>
            <person name="Schaap P."/>
            <person name="Gloeckner G."/>
        </authorList>
    </citation>
    <scope>NUCLEOTIDE SEQUENCE [LARGE SCALE GENOMIC DNA]</scope>
    <source>
        <strain evidence="18">ATCC 26659 / Pp 5 / PN500</strain>
    </source>
</reference>
<keyword evidence="10" id="KW-0833">Ubl conjugation pathway</keyword>
<evidence type="ECO:0000256" key="1">
    <source>
        <dbReference type="ARBA" id="ARBA00001798"/>
    </source>
</evidence>
<dbReference type="EC" id="2.3.2.31" evidence="4"/>
<dbReference type="PANTHER" id="PTHR22770:SF13">
    <property type="entry name" value="RING-TYPE DOMAIN-CONTAINING PROTEIN"/>
    <property type="match status" value="1"/>
</dbReference>
<dbReference type="InterPro" id="IPR013083">
    <property type="entry name" value="Znf_RING/FYVE/PHD"/>
</dbReference>
<keyword evidence="11" id="KW-0862">Zinc</keyword>
<dbReference type="InterPro" id="IPR044066">
    <property type="entry name" value="TRIAD_supradom"/>
</dbReference>
<dbReference type="InterPro" id="IPR002867">
    <property type="entry name" value="IBR_dom"/>
</dbReference>
<dbReference type="GO" id="GO:0008270">
    <property type="term" value="F:zinc ion binding"/>
    <property type="evidence" value="ECO:0007669"/>
    <property type="project" value="UniProtKB-KW"/>
</dbReference>
<dbReference type="PROSITE" id="PS51873">
    <property type="entry name" value="TRIAD"/>
    <property type="match status" value="1"/>
</dbReference>
<comment type="subcellular location">
    <subcellularLocation>
        <location evidence="2">Membrane</location>
        <topology evidence="2">Single-pass membrane protein</topology>
    </subcellularLocation>
</comment>
<evidence type="ECO:0000256" key="10">
    <source>
        <dbReference type="ARBA" id="ARBA00022786"/>
    </source>
</evidence>
<keyword evidence="13" id="KW-0472">Membrane</keyword>
<evidence type="ECO:0000256" key="2">
    <source>
        <dbReference type="ARBA" id="ARBA00004167"/>
    </source>
</evidence>
<evidence type="ECO:0000313" key="17">
    <source>
        <dbReference type="EMBL" id="EFA80632.1"/>
    </source>
</evidence>
<dbReference type="PROSITE" id="PS00518">
    <property type="entry name" value="ZF_RING_1"/>
    <property type="match status" value="1"/>
</dbReference>
<accession>D3BCJ0</accession>
<evidence type="ECO:0000256" key="4">
    <source>
        <dbReference type="ARBA" id="ARBA00012251"/>
    </source>
</evidence>
<dbReference type="STRING" id="670386.D3BCJ0"/>
<dbReference type="RefSeq" id="XP_020432752.1">
    <property type="nucleotide sequence ID" value="XM_020577078.1"/>
</dbReference>
<feature type="domain" description="RING-type" evidence="16">
    <location>
        <begin position="1"/>
        <end position="212"/>
    </location>
</feature>
<evidence type="ECO:0000256" key="14">
    <source>
        <dbReference type="PROSITE-ProRule" id="PRU00175"/>
    </source>
</evidence>
<dbReference type="OMA" id="IICCACK"/>
<keyword evidence="5" id="KW-0808">Transferase</keyword>
<dbReference type="CDD" id="cd20335">
    <property type="entry name" value="BRcat_RBR"/>
    <property type="match status" value="1"/>
</dbReference>
<keyword evidence="9 14" id="KW-0863">Zinc-finger</keyword>
<dbReference type="SMART" id="SM00647">
    <property type="entry name" value="IBR"/>
    <property type="match status" value="2"/>
</dbReference>
<evidence type="ECO:0000259" key="16">
    <source>
        <dbReference type="PROSITE" id="PS51873"/>
    </source>
</evidence>
<sequence>MTVDCPICLCDIDNQDYHQLSRCKHEFCRECLQKYIVNSIQEKKYPLKCPCLKCDIEIGTTDLEILVDLSIAETFYDYAKEKAIDKDNNSFYCLTPDCKGIYFRVEGDPFTFDCEICNMQYCLKCKDIDHGEMTCEQWRIESGQVCDSLFQDYANSQKFKKCPSCTNWVEKIDGCNHIHCICDHKFCYNCGNSYPCTCGQDPHVVQEQIPEEI</sequence>
<dbReference type="Gene3D" id="3.30.40.10">
    <property type="entry name" value="Zinc/RING finger domain, C3HC4 (zinc finger)"/>
    <property type="match status" value="1"/>
</dbReference>